<reference evidence="1" key="3">
    <citation type="submission" date="2023-05" db="EMBL/GenBank/DDBJ databases">
        <authorList>
            <person name="Smith C.H."/>
        </authorList>
    </citation>
    <scope>NUCLEOTIDE SEQUENCE</scope>
    <source>
        <strain evidence="1">CHS0354</strain>
        <tissue evidence="1">Mantle</tissue>
    </source>
</reference>
<protein>
    <submittedName>
        <fullName evidence="1">Uncharacterized protein</fullName>
    </submittedName>
</protein>
<dbReference type="AlphaFoldDB" id="A0AAE0SAK8"/>
<proteinExistence type="predicted"/>
<comment type="caution">
    <text evidence="1">The sequence shown here is derived from an EMBL/GenBank/DDBJ whole genome shotgun (WGS) entry which is preliminary data.</text>
</comment>
<organism evidence="1 2">
    <name type="scientific">Potamilus streckersoni</name>
    <dbReference type="NCBI Taxonomy" id="2493646"/>
    <lineage>
        <taxon>Eukaryota</taxon>
        <taxon>Metazoa</taxon>
        <taxon>Spiralia</taxon>
        <taxon>Lophotrochozoa</taxon>
        <taxon>Mollusca</taxon>
        <taxon>Bivalvia</taxon>
        <taxon>Autobranchia</taxon>
        <taxon>Heteroconchia</taxon>
        <taxon>Palaeoheterodonta</taxon>
        <taxon>Unionida</taxon>
        <taxon>Unionoidea</taxon>
        <taxon>Unionidae</taxon>
        <taxon>Ambleminae</taxon>
        <taxon>Lampsilini</taxon>
        <taxon>Potamilus</taxon>
    </lineage>
</organism>
<sequence>MQVGRQERIHRQALEFSRDLVEGFKFMMFYGEKVEIRAPARVLASTYPILCCKPKPFPNLISPGPI</sequence>
<reference evidence="1" key="1">
    <citation type="journal article" date="2021" name="Genome Biol. Evol.">
        <title>A High-Quality Reference Genome for a Parasitic Bivalve with Doubly Uniparental Inheritance (Bivalvia: Unionida).</title>
        <authorList>
            <person name="Smith C.H."/>
        </authorList>
    </citation>
    <scope>NUCLEOTIDE SEQUENCE</scope>
    <source>
        <strain evidence="1">CHS0354</strain>
    </source>
</reference>
<evidence type="ECO:0000313" key="1">
    <source>
        <dbReference type="EMBL" id="KAK3588198.1"/>
    </source>
</evidence>
<name>A0AAE0SAK8_9BIVA</name>
<evidence type="ECO:0000313" key="2">
    <source>
        <dbReference type="Proteomes" id="UP001195483"/>
    </source>
</evidence>
<dbReference type="EMBL" id="JAEAOA010000745">
    <property type="protein sequence ID" value="KAK3588198.1"/>
    <property type="molecule type" value="Genomic_DNA"/>
</dbReference>
<reference evidence="1" key="2">
    <citation type="journal article" date="2021" name="Genome Biol. Evol.">
        <title>Developing a high-quality reference genome for a parasitic bivalve with doubly uniparental inheritance (Bivalvia: Unionida).</title>
        <authorList>
            <person name="Smith C.H."/>
        </authorList>
    </citation>
    <scope>NUCLEOTIDE SEQUENCE</scope>
    <source>
        <strain evidence="1">CHS0354</strain>
        <tissue evidence="1">Mantle</tissue>
    </source>
</reference>
<gene>
    <name evidence="1" type="ORF">CHS0354_012261</name>
</gene>
<accession>A0AAE0SAK8</accession>
<dbReference type="Proteomes" id="UP001195483">
    <property type="component" value="Unassembled WGS sequence"/>
</dbReference>
<keyword evidence="2" id="KW-1185">Reference proteome</keyword>